<reference evidence="2" key="1">
    <citation type="submission" date="2021-01" db="EMBL/GenBank/DDBJ databases">
        <authorList>
            <person name="Corre E."/>
            <person name="Pelletier E."/>
            <person name="Niang G."/>
            <person name="Scheremetjew M."/>
            <person name="Finn R."/>
            <person name="Kale V."/>
            <person name="Holt S."/>
            <person name="Cochrane G."/>
            <person name="Meng A."/>
            <person name="Brown T."/>
            <person name="Cohen L."/>
        </authorList>
    </citation>
    <scope>NUCLEOTIDE SEQUENCE</scope>
    <source>
        <strain evidence="2">CCMP2058</strain>
    </source>
</reference>
<protein>
    <recommendedName>
        <fullName evidence="3">HMG box domain-containing protein</fullName>
    </recommendedName>
</protein>
<evidence type="ECO:0000313" key="2">
    <source>
        <dbReference type="EMBL" id="CAD8464132.1"/>
    </source>
</evidence>
<dbReference type="Gene3D" id="1.10.30.10">
    <property type="entry name" value="High mobility group box domain"/>
    <property type="match status" value="1"/>
</dbReference>
<feature type="compositionally biased region" description="Basic and acidic residues" evidence="1">
    <location>
        <begin position="43"/>
        <end position="59"/>
    </location>
</feature>
<gene>
    <name evidence="2" type="ORF">LAMO00422_LOCUS23098</name>
</gene>
<accession>A0A7S0DTI1</accession>
<feature type="region of interest" description="Disordered" evidence="1">
    <location>
        <begin position="353"/>
        <end position="372"/>
    </location>
</feature>
<feature type="compositionally biased region" description="Basic and acidic residues" evidence="1">
    <location>
        <begin position="17"/>
        <end position="28"/>
    </location>
</feature>
<feature type="compositionally biased region" description="Basic and acidic residues" evidence="1">
    <location>
        <begin position="171"/>
        <end position="183"/>
    </location>
</feature>
<feature type="compositionally biased region" description="Basic and acidic residues" evidence="1">
    <location>
        <begin position="243"/>
        <end position="261"/>
    </location>
</feature>
<evidence type="ECO:0000256" key="1">
    <source>
        <dbReference type="SAM" id="MobiDB-lite"/>
    </source>
</evidence>
<feature type="compositionally biased region" description="Basic and acidic residues" evidence="1">
    <location>
        <begin position="100"/>
        <end position="113"/>
    </location>
</feature>
<feature type="region of interest" description="Disordered" evidence="1">
    <location>
        <begin position="17"/>
        <end position="193"/>
    </location>
</feature>
<proteinExistence type="predicted"/>
<dbReference type="SUPFAM" id="SSF47095">
    <property type="entry name" value="HMG-box"/>
    <property type="match status" value="1"/>
</dbReference>
<sequence length="509" mass="55262">VETARVPFLQVAGARMEVETHPKPETRIEAAVGDAQATGIDDSEGRLESENPEIEEGKPARGGSSLKPGDVPEKLFGELDNEIAPPIRTRQIGMIVSGDPHPDPAQEVSDKENSLVPGAGIKDKEDPGVKPGQPGLESDPQETKKAHSSSLASGGVSEVQPQAGGGGLEAKSAHDMVKPDSKPPQENLVGDGTPVDTIVIEAKDSTSVMEEKPVADVASPANGTNGIHKLGKASGEVSTSLDSKAEPLQDKKAEVETSQESKRISQTEEDVLKLFRFKYQCSFCNHCATQIQFPIDSLVVQCPKCNKHVSALTPRNTECFNCKEMLAHPSTANFIQCPKCLFLMNPKDSERKSYPPTFEPVKPAAGKKRKRVSSEDTLNAVAFNLYRQEHWVAMRNQSGVTDVMKLTNLLKETWKNLAPKVRETYERAAMASNQQSQSKKAVMHTVPPLGRGSMQQQAQANAAAMHHAPQYSLNQVRIEVQQANERFQQVCLSAAQHCSASDTFLFLDS</sequence>
<name>A0A7S0DTI1_9EUKA</name>
<feature type="region of interest" description="Disordered" evidence="1">
    <location>
        <begin position="206"/>
        <end position="261"/>
    </location>
</feature>
<dbReference type="InterPro" id="IPR036910">
    <property type="entry name" value="HMG_box_dom_sf"/>
</dbReference>
<evidence type="ECO:0008006" key="3">
    <source>
        <dbReference type="Google" id="ProtNLM"/>
    </source>
</evidence>
<feature type="non-terminal residue" evidence="2">
    <location>
        <position position="1"/>
    </location>
</feature>
<dbReference type="CDD" id="cd00084">
    <property type="entry name" value="HMG-box_SF"/>
    <property type="match status" value="1"/>
</dbReference>
<organism evidence="2">
    <name type="scientific">Amorphochlora amoebiformis</name>
    <dbReference type="NCBI Taxonomy" id="1561963"/>
    <lineage>
        <taxon>Eukaryota</taxon>
        <taxon>Sar</taxon>
        <taxon>Rhizaria</taxon>
        <taxon>Cercozoa</taxon>
        <taxon>Chlorarachniophyceae</taxon>
        <taxon>Amorphochlora</taxon>
    </lineage>
</organism>
<dbReference type="AlphaFoldDB" id="A0A7S0DTI1"/>
<dbReference type="EMBL" id="HBEM01033841">
    <property type="protein sequence ID" value="CAD8464132.1"/>
    <property type="molecule type" value="Transcribed_RNA"/>
</dbReference>